<sequence length="639" mass="72722">MTNPSDEMPRIHARQRHDLPKWALLQRQIFATLDVAAIEFADRYTRSDGTLIWREEWPGMDGSDDPYEGFMNMPLYYALGGSKEVYERSRTIWDGITWQWTEYGQIHREFDAYYDWMHHGESNLFFYFFGLADPAVPKDRQRARRFAGFYNGEDTEAANYDVEKRLIQSPITGSRGPRWVQTGEDWSTHREILDNYLPPFEDLPGIDRYAAKTPWSDDATYAAILERINSRQSRGDVPLSLTATSLMTHAFLYGGEEKYREWVLNYLAAWEERTARNGGIIPDNIGLSGEIGEYNGGKWWGGYYGWRWPHGSFSIQEPLCVACCNAAALTGDMGKLDLARGQIDMLWSLGKDDNGHWVVPNRHYDEGWRDYRRVHPMYAVYLWNLSMDEADAERAERGWSGEYFDNVNPAYNGYGVTNGGHMGFNGNTAQWFRFMRGRDESYPEKLLEANLTTIASQIENFRKPENDPLTMDHYRESMTIHMWQQLTPMIVEGLAQLTLGGPMHVYHGGLQHARFRYFDADTQQPGLPPGVAALVDKLGANSADIVLCNTDMVSAREVIVQAGVFGEHQFTTVEAVGEDGAPVPVDGRWVRVRLEPGASVRLRFGMTRFAQAPSYDTPWVTAAGAIAPLRGRVLDEASA</sequence>
<dbReference type="InterPro" id="IPR058347">
    <property type="entry name" value="DUF8034"/>
</dbReference>
<keyword evidence="2" id="KW-1185">Reference proteome</keyword>
<evidence type="ECO:0008006" key="3">
    <source>
        <dbReference type="Google" id="ProtNLM"/>
    </source>
</evidence>
<dbReference type="RefSeq" id="WP_282220293.1">
    <property type="nucleotide sequence ID" value="NZ_CP118246.1"/>
</dbReference>
<dbReference type="Pfam" id="PF26099">
    <property type="entry name" value="DUF8034"/>
    <property type="match status" value="2"/>
</dbReference>
<protein>
    <recommendedName>
        <fullName evidence="3">Linalool dehydratase/isomerase domain-containing protein</fullName>
    </recommendedName>
</protein>
<gene>
    <name evidence="1" type="ORF">PSQ19_07720</name>
</gene>
<reference evidence="1 2" key="1">
    <citation type="submission" date="2023-02" db="EMBL/GenBank/DDBJ databases">
        <title>Devosia algicola sp. nov., isolated from the phycosphere of marine algae.</title>
        <authorList>
            <person name="Kim J.M."/>
            <person name="Lee J.K."/>
            <person name="Choi B.J."/>
            <person name="Bayburt H."/>
            <person name="Jeon C.O."/>
        </authorList>
    </citation>
    <scope>NUCLEOTIDE SEQUENCE [LARGE SCALE GENOMIC DNA]</scope>
    <source>
        <strain evidence="1 2">G20-9</strain>
    </source>
</reference>
<accession>A0ABY7YRF3</accession>
<dbReference type="Proteomes" id="UP001220530">
    <property type="component" value="Chromosome"/>
</dbReference>
<evidence type="ECO:0000313" key="2">
    <source>
        <dbReference type="Proteomes" id="UP001220530"/>
    </source>
</evidence>
<organism evidence="1 2">
    <name type="scientific">Devosia algicola</name>
    <dbReference type="NCBI Taxonomy" id="3026418"/>
    <lineage>
        <taxon>Bacteria</taxon>
        <taxon>Pseudomonadati</taxon>
        <taxon>Pseudomonadota</taxon>
        <taxon>Alphaproteobacteria</taxon>
        <taxon>Hyphomicrobiales</taxon>
        <taxon>Devosiaceae</taxon>
        <taxon>Devosia</taxon>
    </lineage>
</organism>
<dbReference type="EMBL" id="CP118246">
    <property type="protein sequence ID" value="WDR03906.1"/>
    <property type="molecule type" value="Genomic_DNA"/>
</dbReference>
<name>A0ABY7YRF3_9HYPH</name>
<evidence type="ECO:0000313" key="1">
    <source>
        <dbReference type="EMBL" id="WDR03906.1"/>
    </source>
</evidence>
<proteinExistence type="predicted"/>